<keyword evidence="3" id="KW-1185">Reference proteome</keyword>
<dbReference type="OrthoDB" id="165371at2759"/>
<feature type="region of interest" description="Disordered" evidence="1">
    <location>
        <begin position="1"/>
        <end position="82"/>
    </location>
</feature>
<dbReference type="EMBL" id="BSXT01006890">
    <property type="protein sequence ID" value="GMF63252.1"/>
    <property type="molecule type" value="Genomic_DNA"/>
</dbReference>
<dbReference type="InterPro" id="IPR043502">
    <property type="entry name" value="DNA/RNA_pol_sf"/>
</dbReference>
<organism evidence="2 3">
    <name type="scientific">Phytophthora fragariaefolia</name>
    <dbReference type="NCBI Taxonomy" id="1490495"/>
    <lineage>
        <taxon>Eukaryota</taxon>
        <taxon>Sar</taxon>
        <taxon>Stramenopiles</taxon>
        <taxon>Oomycota</taxon>
        <taxon>Peronosporomycetes</taxon>
        <taxon>Peronosporales</taxon>
        <taxon>Peronosporaceae</taxon>
        <taxon>Phytophthora</taxon>
    </lineage>
</organism>
<dbReference type="Gene3D" id="3.10.10.10">
    <property type="entry name" value="HIV Type 1 Reverse Transcriptase, subunit A, domain 1"/>
    <property type="match status" value="1"/>
</dbReference>
<dbReference type="SUPFAM" id="SSF56672">
    <property type="entry name" value="DNA/RNA polymerases"/>
    <property type="match status" value="1"/>
</dbReference>
<feature type="compositionally biased region" description="Acidic residues" evidence="1">
    <location>
        <begin position="62"/>
        <end position="75"/>
    </location>
</feature>
<dbReference type="PANTHER" id="PTHR37984:SF5">
    <property type="entry name" value="PROTEIN NYNRIN-LIKE"/>
    <property type="match status" value="1"/>
</dbReference>
<dbReference type="InterPro" id="IPR043128">
    <property type="entry name" value="Rev_trsase/Diguanyl_cyclase"/>
</dbReference>
<dbReference type="AlphaFoldDB" id="A0A9W7D7W0"/>
<feature type="compositionally biased region" description="Acidic residues" evidence="1">
    <location>
        <begin position="44"/>
        <end position="55"/>
    </location>
</feature>
<feature type="compositionally biased region" description="Basic and acidic residues" evidence="1">
    <location>
        <begin position="17"/>
        <end position="39"/>
    </location>
</feature>
<dbReference type="PANTHER" id="PTHR37984">
    <property type="entry name" value="PROTEIN CBG26694"/>
    <property type="match status" value="1"/>
</dbReference>
<sequence>MGIQNASGSRRPQNSKSIEKTGGSHEDSGNSGEILKDRSPVVVLDEDSDSDDETFYDAISFDGDDGDEDSQEVVEAEPSTGSDRLLLPVRKLEEEYERCMQMSAEELSLEPAVYIHEGSELLAQLRDELAMPPELQELSPECDISKADVGEPGRTTPAEEEKLRTRLRYHHRIFLGDGNAAPAPARGMWCDLDVGDAKPVVQRPRSIAPHLAIKVYELLKKRLETGLIEHSGSAWASTIVIVLKKNGVDIRMCIDYRVVNGFIQLSNYPRPLINDLLIGFERAMWFMSLDMASGFWAIRLSSVCSDIFSGYACLLDSRTLHWYTRQ</sequence>
<evidence type="ECO:0000256" key="1">
    <source>
        <dbReference type="SAM" id="MobiDB-lite"/>
    </source>
</evidence>
<evidence type="ECO:0000313" key="2">
    <source>
        <dbReference type="EMBL" id="GMF63252.1"/>
    </source>
</evidence>
<feature type="compositionally biased region" description="Polar residues" evidence="1">
    <location>
        <begin position="1"/>
        <end position="16"/>
    </location>
</feature>
<evidence type="ECO:0000313" key="3">
    <source>
        <dbReference type="Proteomes" id="UP001165121"/>
    </source>
</evidence>
<name>A0A9W7D7W0_9STRA</name>
<dbReference type="Proteomes" id="UP001165121">
    <property type="component" value="Unassembled WGS sequence"/>
</dbReference>
<accession>A0A9W7D7W0</accession>
<gene>
    <name evidence="2" type="ORF">Pfra01_002762400</name>
</gene>
<dbReference type="Gene3D" id="3.30.70.270">
    <property type="match status" value="1"/>
</dbReference>
<proteinExistence type="predicted"/>
<protein>
    <submittedName>
        <fullName evidence="2">Unnamed protein product</fullName>
    </submittedName>
</protein>
<reference evidence="2" key="1">
    <citation type="submission" date="2023-04" db="EMBL/GenBank/DDBJ databases">
        <title>Phytophthora fragariaefolia NBRC 109709.</title>
        <authorList>
            <person name="Ichikawa N."/>
            <person name="Sato H."/>
            <person name="Tonouchi N."/>
        </authorList>
    </citation>
    <scope>NUCLEOTIDE SEQUENCE</scope>
    <source>
        <strain evidence="2">NBRC 109709</strain>
    </source>
</reference>
<dbReference type="InterPro" id="IPR050951">
    <property type="entry name" value="Retrovirus_Pol_polyprotein"/>
</dbReference>
<comment type="caution">
    <text evidence="2">The sequence shown here is derived from an EMBL/GenBank/DDBJ whole genome shotgun (WGS) entry which is preliminary data.</text>
</comment>